<accession>K7P4S2</accession>
<reference evidence="1" key="1">
    <citation type="journal article" date="2012" name="Emerg. Infect. Dis.">
        <title>Cygnet river virus, a novel orthomyxovirus from ducks, australia.</title>
        <authorList>
            <person name="Kessell A."/>
            <person name="Hyatt A."/>
            <person name="Lehmann D."/>
            <person name="Shan S."/>
            <person name="Crameri S."/>
            <person name="Holmes C."/>
            <person name="Marsh G."/>
            <person name="Williams C."/>
            <person name="Tachedjian M."/>
            <person name="Yu M."/>
            <person name="Bingham J."/>
            <person name="Payne J."/>
            <person name="Lowther S."/>
            <person name="Wang J."/>
            <person name="Wang L.F."/>
            <person name="Smith I."/>
        </authorList>
    </citation>
    <scope>NUCLEOTIDE SEQUENCE</scope>
    <source>
        <strain evidence="1">10-01646</strain>
    </source>
</reference>
<protein>
    <submittedName>
        <fullName evidence="1">Putative matrix protein</fullName>
    </submittedName>
</protein>
<name>K7P4S2_9ORTO</name>
<dbReference type="EMBL" id="JQ693418">
    <property type="protein sequence ID" value="AFB81541.1"/>
    <property type="molecule type" value="Viral_cRNA"/>
</dbReference>
<evidence type="ECO:0000313" key="1">
    <source>
        <dbReference type="EMBL" id="AFB81541.1"/>
    </source>
</evidence>
<organism evidence="1">
    <name type="scientific">Cygnet River virus</name>
    <dbReference type="NCBI Taxonomy" id="1151044"/>
    <lineage>
        <taxon>Viruses</taxon>
        <taxon>Riboviria</taxon>
        <taxon>Orthornavirae</taxon>
        <taxon>Negarnaviricota</taxon>
        <taxon>Polyploviricotina</taxon>
        <taxon>Insthoviricetes</taxon>
        <taxon>Articulavirales</taxon>
        <taxon>Orthomyxoviridae</taxon>
    </lineage>
</organism>
<sequence>MASLVSRFPGINELCIGMAKLNLDGENLGRQTFENIHKLADALEDLRISDECKTAGLLSIWVKERYSPFSGLRGLAAHLKCPDIVKGILREDPKKCVKMAKVYIKRGAPPEIQDRKSLYYVSVGLLKDTRLADDTFRNEMAQALIESVGGEAKVVPPKPSRTIKAEPAIPGSPMSLDRAVAEGIRKMVAASQDLSYLDQDRLMSQVAKLQNSLTEFRKLRETYQGDRKELLNKMINSFSRHLQPISDLTEAHQLYERIKEFVNV</sequence>
<reference evidence="1" key="2">
    <citation type="submission" date="2012-02" db="EMBL/GenBank/DDBJ databases">
        <authorList>
            <person name="Ritdachyeng E.-A."/>
            <person name="Singtripop T."/>
            <person name="Tobe S."/>
        </authorList>
    </citation>
    <scope>NUCLEOTIDE SEQUENCE</scope>
    <source>
        <strain evidence="1">10-01646</strain>
    </source>
</reference>
<proteinExistence type="predicted"/>